<proteinExistence type="predicted"/>
<feature type="transmembrane region" description="Helical" evidence="1">
    <location>
        <begin position="47"/>
        <end position="63"/>
    </location>
</feature>
<sequence length="82" mass="9935">MRREPQDKKAALRRIRWSVVALELWVLLVVLYVFIIKKMPFTLERGIQLGISFLLPLLLYFVYRWQWRIRSRSSAPEDSDQQ</sequence>
<keyword evidence="1" id="KW-0812">Transmembrane</keyword>
<dbReference type="Proteomes" id="UP000190121">
    <property type="component" value="Unassembled WGS sequence"/>
</dbReference>
<evidence type="ECO:0000313" key="3">
    <source>
        <dbReference type="Proteomes" id="UP000190121"/>
    </source>
</evidence>
<gene>
    <name evidence="2" type="ORF">SAMN02745171_01240</name>
</gene>
<feature type="transmembrane region" description="Helical" evidence="1">
    <location>
        <begin position="15"/>
        <end position="35"/>
    </location>
</feature>
<dbReference type="EMBL" id="FUXE01000012">
    <property type="protein sequence ID" value="SJZ82995.1"/>
    <property type="molecule type" value="Genomic_DNA"/>
</dbReference>
<evidence type="ECO:0000313" key="2">
    <source>
        <dbReference type="EMBL" id="SJZ82995.1"/>
    </source>
</evidence>
<keyword evidence="3" id="KW-1185">Reference proteome</keyword>
<keyword evidence="1" id="KW-0472">Membrane</keyword>
<accession>A0A1T4NV04</accession>
<keyword evidence="1" id="KW-1133">Transmembrane helix</keyword>
<reference evidence="3" key="1">
    <citation type="submission" date="2017-02" db="EMBL/GenBank/DDBJ databases">
        <authorList>
            <person name="Varghese N."/>
            <person name="Submissions S."/>
        </authorList>
    </citation>
    <scope>NUCLEOTIDE SEQUENCE [LARGE SCALE GENOMIC DNA]</scope>
    <source>
        <strain evidence="3">ATCC 51356</strain>
    </source>
</reference>
<dbReference type="STRING" id="29524.SAMN02745171_01240"/>
<protein>
    <submittedName>
        <fullName evidence="2">Uncharacterized protein</fullName>
    </submittedName>
</protein>
<dbReference type="RefSeq" id="WP_078737152.1">
    <property type="nucleotide sequence ID" value="NZ_FUXE01000012.1"/>
</dbReference>
<name>A0A1T4NV04_9PORP</name>
<evidence type="ECO:0000256" key="1">
    <source>
        <dbReference type="SAM" id="Phobius"/>
    </source>
</evidence>
<organism evidence="2 3">
    <name type="scientific">Porphyromonas circumdentaria</name>
    <dbReference type="NCBI Taxonomy" id="29524"/>
    <lineage>
        <taxon>Bacteria</taxon>
        <taxon>Pseudomonadati</taxon>
        <taxon>Bacteroidota</taxon>
        <taxon>Bacteroidia</taxon>
        <taxon>Bacteroidales</taxon>
        <taxon>Porphyromonadaceae</taxon>
        <taxon>Porphyromonas</taxon>
    </lineage>
</organism>
<dbReference type="AlphaFoldDB" id="A0A1T4NV04"/>
<dbReference type="OrthoDB" id="9967030at2"/>